<name>A0ACC1NGL7_9HYPO</name>
<sequence>MVRLSTYLVGAAGLCLATAQNSTAPPSDNPMFQLNDDESFNFEILRTLSLSVTDGADLGEVLVAAQQIKPGDFESFSSAFNSLADRVDALGLAIDSKKYPVSFRDARLKAASYYRAADFYLHGDWTDPRIDALWTKQTKAFNDALPLLPRPGRRSTLKSKDGKFKIPVIFYSTGQPGRGNVPRIWQGGS</sequence>
<dbReference type="Proteomes" id="UP001143910">
    <property type="component" value="Unassembled WGS sequence"/>
</dbReference>
<keyword evidence="2" id="KW-1185">Reference proteome</keyword>
<accession>A0ACC1NGL7</accession>
<evidence type="ECO:0000313" key="2">
    <source>
        <dbReference type="Proteomes" id="UP001143910"/>
    </source>
</evidence>
<dbReference type="EMBL" id="JANJQO010000399">
    <property type="protein sequence ID" value="KAJ2978194.1"/>
    <property type="molecule type" value="Genomic_DNA"/>
</dbReference>
<comment type="caution">
    <text evidence="1">The sequence shown here is derived from an EMBL/GenBank/DDBJ whole genome shotgun (WGS) entry which is preliminary data.</text>
</comment>
<protein>
    <submittedName>
        <fullName evidence="1">Uncharacterized protein</fullName>
    </submittedName>
</protein>
<organism evidence="1 2">
    <name type="scientific">Zarea fungicola</name>
    <dbReference type="NCBI Taxonomy" id="93591"/>
    <lineage>
        <taxon>Eukaryota</taxon>
        <taxon>Fungi</taxon>
        <taxon>Dikarya</taxon>
        <taxon>Ascomycota</taxon>
        <taxon>Pezizomycotina</taxon>
        <taxon>Sordariomycetes</taxon>
        <taxon>Hypocreomycetidae</taxon>
        <taxon>Hypocreales</taxon>
        <taxon>Cordycipitaceae</taxon>
        <taxon>Zarea</taxon>
    </lineage>
</organism>
<proteinExistence type="predicted"/>
<gene>
    <name evidence="1" type="ORF">NQ176_g3951</name>
</gene>
<reference evidence="1" key="1">
    <citation type="submission" date="2022-08" db="EMBL/GenBank/DDBJ databases">
        <title>Genome Sequence of Lecanicillium fungicola.</title>
        <authorList>
            <person name="Buettner E."/>
        </authorList>
    </citation>
    <scope>NUCLEOTIDE SEQUENCE</scope>
    <source>
        <strain evidence="1">Babe33</strain>
    </source>
</reference>
<evidence type="ECO:0000313" key="1">
    <source>
        <dbReference type="EMBL" id="KAJ2978194.1"/>
    </source>
</evidence>